<proteinExistence type="predicted"/>
<dbReference type="EMBL" id="CP002360">
    <property type="protein sequence ID" value="AEE96632.1"/>
    <property type="molecule type" value="Genomic_DNA"/>
</dbReference>
<dbReference type="RefSeq" id="WP_013781061.1">
    <property type="nucleotide sequence ID" value="NC_015520.1"/>
</dbReference>
<feature type="transmembrane region" description="Helical" evidence="1">
    <location>
        <begin position="207"/>
        <end position="236"/>
    </location>
</feature>
<sequence length="290" mass="32798">MNIKNVLLCSITNYRKWVVDIKIYTLFALIFVFNIWNFSGIYEYAKIVGVGVSPWIFPHIFITPVIMPVYGCFAMFLFSDAPFIDKHTPFLLIRTGRTPWVLGQLCYIVFTSLLYTIINYAITVISFFPYIDFTSDWGKVIRTLAMNPASAYEKGLNLTVLIDSSIVTSFSAIEATLISLGLFFLVTLFMGIVIFSFNIIIGKMSGIIAAGILIFISYFSIFVGRITIGLKVYYFSPLSWSSLRYIDWYNSGDSPSLQYAVIFLSVTSLILSIISVISFSKKDINMLEGM</sequence>
<dbReference type="KEGG" id="mas:Mahau_1440"/>
<feature type="transmembrane region" description="Helical" evidence="1">
    <location>
        <begin position="21"/>
        <end position="39"/>
    </location>
</feature>
<keyword evidence="3" id="KW-1185">Reference proteome</keyword>
<organism evidence="2 3">
    <name type="scientific">Mahella australiensis (strain DSM 15567 / CIP 107919 / 50-1 BON)</name>
    <dbReference type="NCBI Taxonomy" id="697281"/>
    <lineage>
        <taxon>Bacteria</taxon>
        <taxon>Bacillati</taxon>
        <taxon>Bacillota</taxon>
        <taxon>Clostridia</taxon>
        <taxon>Thermoanaerobacterales</taxon>
        <taxon>Thermoanaerobacterales Family IV. Incertae Sedis</taxon>
        <taxon>Mahella</taxon>
    </lineage>
</organism>
<dbReference type="HOGENOM" id="CLU_085295_0_0_9"/>
<dbReference type="STRING" id="697281.Mahau_1440"/>
<dbReference type="eggNOG" id="ENOG50333IN">
    <property type="taxonomic scope" value="Bacteria"/>
</dbReference>
<dbReference type="AlphaFoldDB" id="F3ZXW2"/>
<feature type="transmembrane region" description="Helical" evidence="1">
    <location>
        <begin position="105"/>
        <end position="131"/>
    </location>
</feature>
<feature type="transmembrane region" description="Helical" evidence="1">
    <location>
        <begin position="256"/>
        <end position="280"/>
    </location>
</feature>
<evidence type="ECO:0000256" key="1">
    <source>
        <dbReference type="SAM" id="Phobius"/>
    </source>
</evidence>
<gene>
    <name evidence="2" type="ordered locus">Mahau_1440</name>
</gene>
<evidence type="ECO:0000313" key="2">
    <source>
        <dbReference type="EMBL" id="AEE96632.1"/>
    </source>
</evidence>
<feature type="transmembrane region" description="Helical" evidence="1">
    <location>
        <begin position="177"/>
        <end position="200"/>
    </location>
</feature>
<evidence type="ECO:0008006" key="4">
    <source>
        <dbReference type="Google" id="ProtNLM"/>
    </source>
</evidence>
<reference evidence="3" key="1">
    <citation type="submission" date="2010-11" db="EMBL/GenBank/DDBJ databases">
        <title>The complete genome of Mahella australiensis DSM 15567.</title>
        <authorList>
            <consortium name="US DOE Joint Genome Institute (JGI-PGF)"/>
            <person name="Lucas S."/>
            <person name="Copeland A."/>
            <person name="Lapidus A."/>
            <person name="Bruce D."/>
            <person name="Goodwin L."/>
            <person name="Pitluck S."/>
            <person name="Kyrpides N."/>
            <person name="Mavromatis K."/>
            <person name="Pagani I."/>
            <person name="Ivanova N."/>
            <person name="Teshima H."/>
            <person name="Brettin T."/>
            <person name="Detter J.C."/>
            <person name="Han C."/>
            <person name="Tapia R."/>
            <person name="Land M."/>
            <person name="Hauser L."/>
            <person name="Markowitz V."/>
            <person name="Cheng J.-F."/>
            <person name="Hugenholtz P."/>
            <person name="Woyke T."/>
            <person name="Wu D."/>
            <person name="Spring S."/>
            <person name="Pukall R."/>
            <person name="Steenblock K."/>
            <person name="Schneider S."/>
            <person name="Klenk H.-P."/>
            <person name="Eisen J.A."/>
        </authorList>
    </citation>
    <scope>NUCLEOTIDE SEQUENCE [LARGE SCALE GENOMIC DNA]</scope>
    <source>
        <strain evidence="3">DSM 15567 / CIP 107919 / 50-1 BON</strain>
    </source>
</reference>
<keyword evidence="1" id="KW-0472">Membrane</keyword>
<accession>F3ZXW2</accession>
<evidence type="ECO:0000313" key="3">
    <source>
        <dbReference type="Proteomes" id="UP000008457"/>
    </source>
</evidence>
<protein>
    <recommendedName>
        <fullName evidence="4">ABC-2 type transport system permease protein</fullName>
    </recommendedName>
</protein>
<keyword evidence="1" id="KW-1133">Transmembrane helix</keyword>
<reference evidence="2 3" key="2">
    <citation type="journal article" date="2011" name="Stand. Genomic Sci.">
        <title>Complete genome sequence of Mahella australiensis type strain (50-1 BON).</title>
        <authorList>
            <person name="Sikorski J."/>
            <person name="Teshima H."/>
            <person name="Nolan M."/>
            <person name="Lucas S."/>
            <person name="Hammon N."/>
            <person name="Deshpande S."/>
            <person name="Cheng J.F."/>
            <person name="Pitluck S."/>
            <person name="Liolios K."/>
            <person name="Pagani I."/>
            <person name="Ivanova N."/>
            <person name="Huntemann M."/>
            <person name="Mavromatis K."/>
            <person name="Ovchinikova G."/>
            <person name="Pati A."/>
            <person name="Tapia R."/>
            <person name="Han C."/>
            <person name="Goodwin L."/>
            <person name="Chen A."/>
            <person name="Palaniappan K."/>
            <person name="Land M."/>
            <person name="Hauser L."/>
            <person name="Ngatchou-Djao O.D."/>
            <person name="Rohde M."/>
            <person name="Pukall R."/>
            <person name="Spring S."/>
            <person name="Abt B."/>
            <person name="Goker M."/>
            <person name="Detter J.C."/>
            <person name="Woyke T."/>
            <person name="Bristow J."/>
            <person name="Markowitz V."/>
            <person name="Hugenholtz P."/>
            <person name="Eisen J.A."/>
            <person name="Kyrpides N.C."/>
            <person name="Klenk H.P."/>
            <person name="Lapidus A."/>
        </authorList>
    </citation>
    <scope>NUCLEOTIDE SEQUENCE [LARGE SCALE GENOMIC DNA]</scope>
    <source>
        <strain evidence="3">DSM 15567 / CIP 107919 / 50-1 BON</strain>
    </source>
</reference>
<feature type="transmembrane region" description="Helical" evidence="1">
    <location>
        <begin position="59"/>
        <end position="84"/>
    </location>
</feature>
<keyword evidence="1" id="KW-0812">Transmembrane</keyword>
<name>F3ZXW2_MAHA5</name>
<dbReference type="Proteomes" id="UP000008457">
    <property type="component" value="Chromosome"/>
</dbReference>